<dbReference type="InterPro" id="IPR058265">
    <property type="entry name" value="DUF7959"/>
</dbReference>
<dbReference type="VEuPathDB" id="VectorBase:BGLB039500"/>
<dbReference type="Pfam" id="PF25898">
    <property type="entry name" value="LolA_2nd_metazoa"/>
    <property type="match status" value="1"/>
</dbReference>
<organism evidence="3 4">
    <name type="scientific">Biomphalaria glabrata</name>
    <name type="common">Bloodfluke planorb</name>
    <name type="synonym">Freshwater snail</name>
    <dbReference type="NCBI Taxonomy" id="6526"/>
    <lineage>
        <taxon>Eukaryota</taxon>
        <taxon>Metazoa</taxon>
        <taxon>Spiralia</taxon>
        <taxon>Lophotrochozoa</taxon>
        <taxon>Mollusca</taxon>
        <taxon>Gastropoda</taxon>
        <taxon>Heterobranchia</taxon>
        <taxon>Euthyneura</taxon>
        <taxon>Panpulmonata</taxon>
        <taxon>Hygrophila</taxon>
        <taxon>Lymnaeoidea</taxon>
        <taxon>Planorbidae</taxon>
        <taxon>Biomphalaria</taxon>
    </lineage>
</organism>
<dbReference type="Proteomes" id="UP000076420">
    <property type="component" value="Unassembled WGS sequence"/>
</dbReference>
<feature type="domain" description="LolA-like" evidence="1">
    <location>
        <begin position="129"/>
        <end position="353"/>
    </location>
</feature>
<gene>
    <name evidence="3" type="primary">106068177</name>
</gene>
<accession>A0A2C9M7M8</accession>
<dbReference type="KEGG" id="bgt:106068177"/>
<evidence type="ECO:0000313" key="3">
    <source>
        <dbReference type="EnsemblMetazoa" id="BGLB039500-PA"/>
    </source>
</evidence>
<dbReference type="EnsemblMetazoa" id="BGLB039500-RA">
    <property type="protein sequence ID" value="BGLB039500-PA"/>
    <property type="gene ID" value="BGLB039500"/>
</dbReference>
<feature type="domain" description="DUF7959" evidence="2">
    <location>
        <begin position="380"/>
        <end position="478"/>
    </location>
</feature>
<reference evidence="3" key="1">
    <citation type="submission" date="2020-05" db="UniProtKB">
        <authorList>
            <consortium name="EnsemblMetazoa"/>
        </authorList>
    </citation>
    <scope>IDENTIFICATION</scope>
    <source>
        <strain evidence="3">BB02</strain>
    </source>
</reference>
<dbReference type="InterPro" id="IPR058831">
    <property type="entry name" value="LolA-like_dom_2nd"/>
</dbReference>
<dbReference type="Pfam" id="PF25899">
    <property type="entry name" value="DUF7959"/>
    <property type="match status" value="1"/>
</dbReference>
<evidence type="ECO:0000259" key="2">
    <source>
        <dbReference type="Pfam" id="PF25899"/>
    </source>
</evidence>
<dbReference type="VEuPathDB" id="VectorBase:BGLAX_029054"/>
<dbReference type="PANTHER" id="PTHR36902:SF1">
    <property type="entry name" value="ENRICHED IN SURFACE-LABELED PROTEOME PROTEIN 9"/>
    <property type="match status" value="1"/>
</dbReference>
<protein>
    <submittedName>
        <fullName evidence="3">Uncharacterized protein</fullName>
    </submittedName>
</protein>
<dbReference type="AlphaFoldDB" id="A0A2C9M7M8"/>
<proteinExistence type="predicted"/>
<name>A0A2C9M7M8_BIOGL</name>
<dbReference type="OrthoDB" id="5983572at2759"/>
<evidence type="ECO:0000313" key="4">
    <source>
        <dbReference type="Proteomes" id="UP000076420"/>
    </source>
</evidence>
<dbReference type="PANTHER" id="PTHR36902">
    <property type="entry name" value="ENRICHED IN SURFACE-LABELED PROTEOME PROTEIN 9"/>
    <property type="match status" value="1"/>
</dbReference>
<sequence>MFGVIIGPHDSLEISPPAGFYHWNDPGRLNISYKGRDTSRGINTTKWWTCEYDSYRYATAFTEWHLADITSFQLPYVSPQEDNPPVLPVSADITGVVKRFRQNDTYFHFRYDFTHVSRIQPDDEHFEIPANMFCMRMIYEDAQLPTIPEYFKFRGEQVNVNNTNAEVPDSPILTLSIEEYNHRLGLYIQDIISTPVQAYSINDKAYLRMVDDFNTGLSYQINLESGDCQVSPIDGQSVDTVRMGNGLVQMRDTAAFFDLSPQSYRYIGIHEKRGIKCRVWTAFYGPDQTFAEYMSLYAWYFADPDWMKQNGFRDKFSLPVALEITKGNSYTEFNLFEWTTVASLSHPDLSSCYDVNQTMNIQMTFKARFDQYYAPVKTDFRQGFYSALLKSTSLVSALRIADLDVQPSSTNQITVQFKLLDKLNITGDVVNATKQVASSVIYQQLVTAVDAGTFSVDVGAGKASAVIYAAVNSTSLVPPPHIRFIKPPPKQEHSSSGFPA</sequence>
<evidence type="ECO:0000259" key="1">
    <source>
        <dbReference type="Pfam" id="PF25898"/>
    </source>
</evidence>